<keyword evidence="3" id="KW-1185">Reference proteome</keyword>
<gene>
    <name evidence="2" type="ORF">GCM10009744_48870</name>
</gene>
<dbReference type="InterPro" id="IPR036597">
    <property type="entry name" value="Fido-like_dom_sf"/>
</dbReference>
<proteinExistence type="predicted"/>
<dbReference type="SUPFAM" id="SSF140931">
    <property type="entry name" value="Fic-like"/>
    <property type="match status" value="1"/>
</dbReference>
<evidence type="ECO:0000313" key="2">
    <source>
        <dbReference type="EMBL" id="GAA1651382.1"/>
    </source>
</evidence>
<feature type="domain" description="Fido" evidence="1">
    <location>
        <begin position="122"/>
        <end position="267"/>
    </location>
</feature>
<evidence type="ECO:0000259" key="1">
    <source>
        <dbReference type="PROSITE" id="PS51459"/>
    </source>
</evidence>
<dbReference type="Proteomes" id="UP001501319">
    <property type="component" value="Unassembled WGS sequence"/>
</dbReference>
<sequence>MLNLGTPAESVLAAMRRHLRLRTMSQPQADVFEPLAGLEGVGSAARAARDAVDVLLRDRGLRKVGSDMTAEALLRGAHASAALAGSPESLEQVRRGATDPRAIGAVRMTGELMALAPRVDTAPVQVWTRLHQLAAAELGSEDQLGHLRTNQEPLPDDIPGLPEAPPAEVVWERLSGLARALTRPTNAPGIVVAAIVHAELAVLRPFPTANGLVARAAERALLVARGIDPVAVTVPEAGHFELGGSYSQGLRDYADRGLVGVRDWLLRSCEVVALGAERSPLNISAQQGK</sequence>
<dbReference type="PROSITE" id="PS51459">
    <property type="entry name" value="FIDO"/>
    <property type="match status" value="1"/>
</dbReference>
<accession>A0ABN2FKL0</accession>
<dbReference type="Gene3D" id="1.10.3290.10">
    <property type="entry name" value="Fido-like domain"/>
    <property type="match status" value="1"/>
</dbReference>
<evidence type="ECO:0000313" key="3">
    <source>
        <dbReference type="Proteomes" id="UP001501319"/>
    </source>
</evidence>
<comment type="caution">
    <text evidence="2">The sequence shown here is derived from an EMBL/GenBank/DDBJ whole genome shotgun (WGS) entry which is preliminary data.</text>
</comment>
<organism evidence="2 3">
    <name type="scientific">Kribbella alba</name>
    <dbReference type="NCBI Taxonomy" id="190197"/>
    <lineage>
        <taxon>Bacteria</taxon>
        <taxon>Bacillati</taxon>
        <taxon>Actinomycetota</taxon>
        <taxon>Actinomycetes</taxon>
        <taxon>Propionibacteriales</taxon>
        <taxon>Kribbellaceae</taxon>
        <taxon>Kribbella</taxon>
    </lineage>
</organism>
<protein>
    <recommendedName>
        <fullName evidence="1">Fido domain-containing protein</fullName>
    </recommendedName>
</protein>
<dbReference type="EMBL" id="BAAANE010000008">
    <property type="protein sequence ID" value="GAA1651382.1"/>
    <property type="molecule type" value="Genomic_DNA"/>
</dbReference>
<reference evidence="2 3" key="1">
    <citation type="journal article" date="2019" name="Int. J. Syst. Evol. Microbiol.">
        <title>The Global Catalogue of Microorganisms (GCM) 10K type strain sequencing project: providing services to taxonomists for standard genome sequencing and annotation.</title>
        <authorList>
            <consortium name="The Broad Institute Genomics Platform"/>
            <consortium name="The Broad Institute Genome Sequencing Center for Infectious Disease"/>
            <person name="Wu L."/>
            <person name="Ma J."/>
        </authorList>
    </citation>
    <scope>NUCLEOTIDE SEQUENCE [LARGE SCALE GENOMIC DNA]</scope>
    <source>
        <strain evidence="2 3">JCM 14306</strain>
    </source>
</reference>
<dbReference type="InterPro" id="IPR003812">
    <property type="entry name" value="Fido"/>
</dbReference>
<name>A0ABN2FKL0_9ACTN</name>